<dbReference type="RefSeq" id="WP_188611132.1">
    <property type="nucleotide sequence ID" value="NZ_BMGG01000007.1"/>
</dbReference>
<comment type="caution">
    <text evidence="2">The sequence shown here is derived from an EMBL/GenBank/DDBJ whole genome shotgun (WGS) entry which is preliminary data.</text>
</comment>
<evidence type="ECO:0000313" key="3">
    <source>
        <dbReference type="Proteomes" id="UP000637002"/>
    </source>
</evidence>
<dbReference type="CDD" id="cd07344">
    <property type="entry name" value="M48_yhfN_like"/>
    <property type="match status" value="1"/>
</dbReference>
<dbReference type="Pfam" id="PF01863">
    <property type="entry name" value="YgjP-like"/>
    <property type="match status" value="1"/>
</dbReference>
<dbReference type="GO" id="GO:0016787">
    <property type="term" value="F:hydrolase activity"/>
    <property type="evidence" value="ECO:0007669"/>
    <property type="project" value="UniProtKB-KW"/>
</dbReference>
<dbReference type="InterPro" id="IPR002725">
    <property type="entry name" value="YgjP-like_metallopeptidase"/>
</dbReference>
<evidence type="ECO:0000313" key="2">
    <source>
        <dbReference type="EMBL" id="GGC79660.1"/>
    </source>
</evidence>
<dbReference type="EMBL" id="BMGG01000007">
    <property type="protein sequence ID" value="GGC79660.1"/>
    <property type="molecule type" value="Genomic_DNA"/>
</dbReference>
<proteinExistence type="predicted"/>
<keyword evidence="3" id="KW-1185">Reference proteome</keyword>
<reference evidence="2" key="2">
    <citation type="submission" date="2020-09" db="EMBL/GenBank/DDBJ databases">
        <authorList>
            <person name="Sun Q."/>
            <person name="Zhou Y."/>
        </authorList>
    </citation>
    <scope>NUCLEOTIDE SEQUENCE</scope>
    <source>
        <strain evidence="2">CGMCC 1.12919</strain>
    </source>
</reference>
<dbReference type="Proteomes" id="UP000637002">
    <property type="component" value="Unassembled WGS sequence"/>
</dbReference>
<protein>
    <submittedName>
        <fullName evidence="2">Metal-dependent hydrolase</fullName>
    </submittedName>
</protein>
<dbReference type="Gene3D" id="3.30.2010.10">
    <property type="entry name" value="Metalloproteases ('zincins'), catalytic domain"/>
    <property type="match status" value="1"/>
</dbReference>
<keyword evidence="2" id="KW-0378">Hydrolase</keyword>
<evidence type="ECO:0000259" key="1">
    <source>
        <dbReference type="Pfam" id="PF01863"/>
    </source>
</evidence>
<dbReference type="PANTHER" id="PTHR30399">
    <property type="entry name" value="UNCHARACTERIZED PROTEIN YGJP"/>
    <property type="match status" value="1"/>
</dbReference>
<feature type="domain" description="YgjP-like metallopeptidase" evidence="1">
    <location>
        <begin position="37"/>
        <end position="239"/>
    </location>
</feature>
<sequence>MRISLFRRTAPDPDRITIAYGGDQFEVAVRRRPAARRFTLRVSQATGEIALTVPQPSDFRAAIRFVEAHGAWIAQRVQRVPRRIAFRPGVRMPLRGIPHRIVRRAELGAAVLATRDEIGAPVIAVSGESEHVPRRVADFLKQQATRDLDGSVAKYTALLGIPARRITIRDTKSRWGSCSAAGRLSFSWRLIMAPPYVLDYLAAHEVAHLKEMNHSVRFWRLLMSLCPRTEEAEAWLKAHGAELHRYG</sequence>
<organism evidence="2 3">
    <name type="scientific">Chelatococcus reniformis</name>
    <dbReference type="NCBI Taxonomy" id="1494448"/>
    <lineage>
        <taxon>Bacteria</taxon>
        <taxon>Pseudomonadati</taxon>
        <taxon>Pseudomonadota</taxon>
        <taxon>Alphaproteobacteria</taxon>
        <taxon>Hyphomicrobiales</taxon>
        <taxon>Chelatococcaceae</taxon>
        <taxon>Chelatococcus</taxon>
    </lineage>
</organism>
<dbReference type="InterPro" id="IPR053136">
    <property type="entry name" value="UTP_pyrophosphatase-like"/>
</dbReference>
<name>A0A916XKX1_9HYPH</name>
<dbReference type="PANTHER" id="PTHR30399:SF1">
    <property type="entry name" value="UTP PYROPHOSPHATASE"/>
    <property type="match status" value="1"/>
</dbReference>
<dbReference type="AlphaFoldDB" id="A0A916XKX1"/>
<reference evidence="2" key="1">
    <citation type="journal article" date="2014" name="Int. J. Syst. Evol. Microbiol.">
        <title>Complete genome sequence of Corynebacterium casei LMG S-19264T (=DSM 44701T), isolated from a smear-ripened cheese.</title>
        <authorList>
            <consortium name="US DOE Joint Genome Institute (JGI-PGF)"/>
            <person name="Walter F."/>
            <person name="Albersmeier A."/>
            <person name="Kalinowski J."/>
            <person name="Ruckert C."/>
        </authorList>
    </citation>
    <scope>NUCLEOTIDE SEQUENCE</scope>
    <source>
        <strain evidence="2">CGMCC 1.12919</strain>
    </source>
</reference>
<gene>
    <name evidence="2" type="ORF">GCM10010994_42120</name>
</gene>
<accession>A0A916XKX1</accession>